<keyword evidence="2" id="KW-1185">Reference proteome</keyword>
<reference evidence="1 2" key="2">
    <citation type="journal article" date="2022" name="Mol. Ecol. Resour.">
        <title>The genomes of chicory, endive, great burdock and yacon provide insights into Asteraceae paleo-polyploidization history and plant inulin production.</title>
        <authorList>
            <person name="Fan W."/>
            <person name="Wang S."/>
            <person name="Wang H."/>
            <person name="Wang A."/>
            <person name="Jiang F."/>
            <person name="Liu H."/>
            <person name="Zhao H."/>
            <person name="Xu D."/>
            <person name="Zhang Y."/>
        </authorList>
    </citation>
    <scope>NUCLEOTIDE SEQUENCE [LARGE SCALE GENOMIC DNA]</scope>
    <source>
        <strain evidence="2">cv. Niubang</strain>
    </source>
</reference>
<reference evidence="2" key="1">
    <citation type="journal article" date="2022" name="Mol. Ecol. Resour.">
        <title>The genomes of chicory, endive, great burdock and yacon provide insights into Asteraceae palaeo-polyploidization history and plant inulin production.</title>
        <authorList>
            <person name="Fan W."/>
            <person name="Wang S."/>
            <person name="Wang H."/>
            <person name="Wang A."/>
            <person name="Jiang F."/>
            <person name="Liu H."/>
            <person name="Zhao H."/>
            <person name="Xu D."/>
            <person name="Zhang Y."/>
        </authorList>
    </citation>
    <scope>NUCLEOTIDE SEQUENCE [LARGE SCALE GENOMIC DNA]</scope>
    <source>
        <strain evidence="2">cv. Niubang</strain>
    </source>
</reference>
<organism evidence="1 2">
    <name type="scientific">Arctium lappa</name>
    <name type="common">Greater burdock</name>
    <name type="synonym">Lappa major</name>
    <dbReference type="NCBI Taxonomy" id="4217"/>
    <lineage>
        <taxon>Eukaryota</taxon>
        <taxon>Viridiplantae</taxon>
        <taxon>Streptophyta</taxon>
        <taxon>Embryophyta</taxon>
        <taxon>Tracheophyta</taxon>
        <taxon>Spermatophyta</taxon>
        <taxon>Magnoliopsida</taxon>
        <taxon>eudicotyledons</taxon>
        <taxon>Gunneridae</taxon>
        <taxon>Pentapetalae</taxon>
        <taxon>asterids</taxon>
        <taxon>campanulids</taxon>
        <taxon>Asterales</taxon>
        <taxon>Asteraceae</taxon>
        <taxon>Carduoideae</taxon>
        <taxon>Cardueae</taxon>
        <taxon>Arctiinae</taxon>
        <taxon>Arctium</taxon>
    </lineage>
</organism>
<evidence type="ECO:0000313" key="1">
    <source>
        <dbReference type="EMBL" id="KAI3707664.1"/>
    </source>
</evidence>
<evidence type="ECO:0000313" key="2">
    <source>
        <dbReference type="Proteomes" id="UP001055879"/>
    </source>
</evidence>
<dbReference type="EMBL" id="CM042054">
    <property type="protein sequence ID" value="KAI3707664.1"/>
    <property type="molecule type" value="Genomic_DNA"/>
</dbReference>
<dbReference type="Proteomes" id="UP001055879">
    <property type="component" value="Linkage Group LG08"/>
</dbReference>
<protein>
    <submittedName>
        <fullName evidence="1">Uncharacterized protein</fullName>
    </submittedName>
</protein>
<name>A0ACB9ADH2_ARCLA</name>
<gene>
    <name evidence="1" type="ORF">L6452_26292</name>
</gene>
<comment type="caution">
    <text evidence="1">The sequence shown here is derived from an EMBL/GenBank/DDBJ whole genome shotgun (WGS) entry which is preliminary data.</text>
</comment>
<proteinExistence type="predicted"/>
<sequence length="158" mass="17082">MTQQANQVPGFAVRECRPQEEESGARVPGNGMAQGDLITVEQSADRSPGASETACTRSRYVTQEMGRSKVREANPGVQRQISGVQRLRKYNPGSLKTRGHIRPGLSWEIGETESWRTPGTRGPGDGSSQVGKCRYMSGIGVRCRAVPRLMVPGVGKSP</sequence>
<accession>A0ACB9ADH2</accession>